<comment type="caution">
    <text evidence="1">The sequence shown here is derived from an EMBL/GenBank/DDBJ whole genome shotgun (WGS) entry which is preliminary data.</text>
</comment>
<dbReference type="EMBL" id="CAJNOU010016327">
    <property type="protein sequence ID" value="CAF1574753.1"/>
    <property type="molecule type" value="Genomic_DNA"/>
</dbReference>
<gene>
    <name evidence="1" type="ORF">SEV965_LOCUS39720</name>
</gene>
<evidence type="ECO:0000313" key="2">
    <source>
        <dbReference type="Proteomes" id="UP000663889"/>
    </source>
</evidence>
<feature type="non-terminal residue" evidence="1">
    <location>
        <position position="15"/>
    </location>
</feature>
<proteinExistence type="predicted"/>
<sequence length="15" mass="1768">MLYTVISSQPISSWR</sequence>
<dbReference type="Proteomes" id="UP000663889">
    <property type="component" value="Unassembled WGS sequence"/>
</dbReference>
<reference evidence="1" key="1">
    <citation type="submission" date="2021-02" db="EMBL/GenBank/DDBJ databases">
        <authorList>
            <person name="Nowell W R."/>
        </authorList>
    </citation>
    <scope>NUCLEOTIDE SEQUENCE</scope>
</reference>
<accession>A0A815YRS1</accession>
<organism evidence="1 2">
    <name type="scientific">Rotaria sordida</name>
    <dbReference type="NCBI Taxonomy" id="392033"/>
    <lineage>
        <taxon>Eukaryota</taxon>
        <taxon>Metazoa</taxon>
        <taxon>Spiralia</taxon>
        <taxon>Gnathifera</taxon>
        <taxon>Rotifera</taxon>
        <taxon>Eurotatoria</taxon>
        <taxon>Bdelloidea</taxon>
        <taxon>Philodinida</taxon>
        <taxon>Philodinidae</taxon>
        <taxon>Rotaria</taxon>
    </lineage>
</organism>
<protein>
    <submittedName>
        <fullName evidence="1">Uncharacterized protein</fullName>
    </submittedName>
</protein>
<evidence type="ECO:0000313" key="1">
    <source>
        <dbReference type="EMBL" id="CAF1574753.1"/>
    </source>
</evidence>
<name>A0A815YRS1_9BILA</name>